<evidence type="ECO:0000256" key="2">
    <source>
        <dbReference type="SAM" id="Phobius"/>
    </source>
</evidence>
<proteinExistence type="predicted"/>
<reference evidence="5" key="1">
    <citation type="journal article" date="2019" name="Int. J. Syst. Evol. Microbiol.">
        <title>The Global Catalogue of Microorganisms (GCM) 10K type strain sequencing project: providing services to taxonomists for standard genome sequencing and annotation.</title>
        <authorList>
            <consortium name="The Broad Institute Genomics Platform"/>
            <consortium name="The Broad Institute Genome Sequencing Center for Infectious Disease"/>
            <person name="Wu L."/>
            <person name="Ma J."/>
        </authorList>
    </citation>
    <scope>NUCLEOTIDE SEQUENCE [LARGE SCALE GENOMIC DNA]</scope>
    <source>
        <strain evidence="5">CCUG 51308</strain>
    </source>
</reference>
<keyword evidence="2" id="KW-0812">Transmembrane</keyword>
<feature type="domain" description="EAL" evidence="3">
    <location>
        <begin position="141"/>
        <end position="402"/>
    </location>
</feature>
<gene>
    <name evidence="4" type="ORF">ACFQS8_05815</name>
</gene>
<keyword evidence="1" id="KW-0175">Coiled coil</keyword>
<dbReference type="PANTHER" id="PTHR33121">
    <property type="entry name" value="CYCLIC DI-GMP PHOSPHODIESTERASE PDEF"/>
    <property type="match status" value="1"/>
</dbReference>
<evidence type="ECO:0000313" key="5">
    <source>
        <dbReference type="Proteomes" id="UP001596492"/>
    </source>
</evidence>
<dbReference type="SMART" id="SM00052">
    <property type="entry name" value="EAL"/>
    <property type="match status" value="1"/>
</dbReference>
<comment type="caution">
    <text evidence="4">The sequence shown here is derived from an EMBL/GenBank/DDBJ whole genome shotgun (WGS) entry which is preliminary data.</text>
</comment>
<dbReference type="SUPFAM" id="SSF141868">
    <property type="entry name" value="EAL domain-like"/>
    <property type="match status" value="1"/>
</dbReference>
<evidence type="ECO:0000259" key="3">
    <source>
        <dbReference type="PROSITE" id="PS50883"/>
    </source>
</evidence>
<dbReference type="EMBL" id="JBHTBR010000002">
    <property type="protein sequence ID" value="MFC7291124.1"/>
    <property type="molecule type" value="Genomic_DNA"/>
</dbReference>
<dbReference type="RefSeq" id="WP_382166318.1">
    <property type="nucleotide sequence ID" value="NZ_JBHTBR010000002.1"/>
</dbReference>
<evidence type="ECO:0000256" key="1">
    <source>
        <dbReference type="SAM" id="Coils"/>
    </source>
</evidence>
<feature type="coiled-coil region" evidence="1">
    <location>
        <begin position="66"/>
        <end position="100"/>
    </location>
</feature>
<keyword evidence="2" id="KW-1133">Transmembrane helix</keyword>
<dbReference type="InterPro" id="IPR050706">
    <property type="entry name" value="Cyclic-di-GMP_PDE-like"/>
</dbReference>
<keyword evidence="5" id="KW-1185">Reference proteome</keyword>
<evidence type="ECO:0000313" key="4">
    <source>
        <dbReference type="EMBL" id="MFC7291124.1"/>
    </source>
</evidence>
<dbReference type="InterPro" id="IPR035919">
    <property type="entry name" value="EAL_sf"/>
</dbReference>
<dbReference type="PANTHER" id="PTHR33121:SF79">
    <property type="entry name" value="CYCLIC DI-GMP PHOSPHODIESTERASE PDED-RELATED"/>
    <property type="match status" value="1"/>
</dbReference>
<sequence>MPIFAHVMLALTYITACIVGGAALHRYLGVDLTIAGLIAAAAGLGFAQFHSVLTRNGAGKETDDRLQQLRDDVKKVAMRMDEAERRADELREEFEREIADRRETLVSEMRGLETMISRMSDSFETRLSTVRANGAQTSAAGSSALEAVRDALRQNRVDLHLQPIVTLPQRRVRFYEGFTRLRRADGEIIMPGEFLAEAESAGLLGVVDNMLLFRCVQIVRRLSERDRRVGVFCNVAMSSLEDETYFPQFLEFMRENQDLAGSMIFEIGVRHFNNRSSTAARNMGRLAELGFRFSLDKGEGLDFDLPELQSSGVRFVKVSGERLLSELVPGGQRPVSGIVRSIAPQDVSAVFMRYGVDLVAEKVEDEKSVIELLDFEIPFGQGHVFGAPRPIKGSLLEETAPPPEFIRRVKAGSNIGA</sequence>
<dbReference type="PROSITE" id="PS50883">
    <property type="entry name" value="EAL"/>
    <property type="match status" value="1"/>
</dbReference>
<dbReference type="Gene3D" id="3.20.20.450">
    <property type="entry name" value="EAL domain"/>
    <property type="match status" value="1"/>
</dbReference>
<protein>
    <submittedName>
        <fullName evidence="4">EAL domain-containing protein</fullName>
    </submittedName>
</protein>
<feature type="transmembrane region" description="Helical" evidence="2">
    <location>
        <begin position="34"/>
        <end position="53"/>
    </location>
</feature>
<organism evidence="4 5">
    <name type="scientific">Hirschia litorea</name>
    <dbReference type="NCBI Taxonomy" id="1199156"/>
    <lineage>
        <taxon>Bacteria</taxon>
        <taxon>Pseudomonadati</taxon>
        <taxon>Pseudomonadota</taxon>
        <taxon>Alphaproteobacteria</taxon>
        <taxon>Hyphomonadales</taxon>
        <taxon>Hyphomonadaceae</taxon>
        <taxon>Hirschia</taxon>
    </lineage>
</organism>
<keyword evidence="2" id="KW-0472">Membrane</keyword>
<dbReference type="CDD" id="cd01948">
    <property type="entry name" value="EAL"/>
    <property type="match status" value="1"/>
</dbReference>
<dbReference type="InterPro" id="IPR001633">
    <property type="entry name" value="EAL_dom"/>
</dbReference>
<name>A0ABW2IJJ3_9PROT</name>
<accession>A0ABW2IJJ3</accession>
<feature type="transmembrane region" description="Helical" evidence="2">
    <location>
        <begin position="7"/>
        <end position="28"/>
    </location>
</feature>
<dbReference type="Pfam" id="PF00563">
    <property type="entry name" value="EAL"/>
    <property type="match status" value="1"/>
</dbReference>
<dbReference type="Proteomes" id="UP001596492">
    <property type="component" value="Unassembled WGS sequence"/>
</dbReference>